<organism evidence="3 4">
    <name type="scientific">Dromaius novaehollandiae</name>
    <name type="common">Emu</name>
    <dbReference type="NCBI Taxonomy" id="8790"/>
    <lineage>
        <taxon>Eukaryota</taxon>
        <taxon>Metazoa</taxon>
        <taxon>Chordata</taxon>
        <taxon>Craniata</taxon>
        <taxon>Vertebrata</taxon>
        <taxon>Euteleostomi</taxon>
        <taxon>Archelosauria</taxon>
        <taxon>Archosauria</taxon>
        <taxon>Dinosauria</taxon>
        <taxon>Saurischia</taxon>
        <taxon>Theropoda</taxon>
        <taxon>Coelurosauria</taxon>
        <taxon>Aves</taxon>
        <taxon>Palaeognathae</taxon>
        <taxon>Casuariiformes</taxon>
        <taxon>Dromaiidae</taxon>
        <taxon>Dromaius</taxon>
    </lineage>
</organism>
<name>A0A8C4J2N2_DRONO</name>
<dbReference type="InterPro" id="IPR011993">
    <property type="entry name" value="PH-like_dom_sf"/>
</dbReference>
<gene>
    <name evidence="3" type="primary">NIBAN3</name>
</gene>
<dbReference type="Proteomes" id="UP000694423">
    <property type="component" value="Unplaced"/>
</dbReference>
<dbReference type="RefSeq" id="XP_064355504.1">
    <property type="nucleotide sequence ID" value="XM_064499434.1"/>
</dbReference>
<dbReference type="InterPro" id="IPR001849">
    <property type="entry name" value="PH_domain"/>
</dbReference>
<dbReference type="SMART" id="SM00233">
    <property type="entry name" value="PH"/>
    <property type="match status" value="1"/>
</dbReference>
<dbReference type="Ensembl" id="ENSDNVT00000003985.1">
    <property type="protein sequence ID" value="ENSDNVP00000003300.1"/>
    <property type="gene ID" value="ENSDNVG00000002341.1"/>
</dbReference>
<dbReference type="PANTHER" id="PTHR14392">
    <property type="entry name" value="NIBAN FAMILY MEMBER"/>
    <property type="match status" value="1"/>
</dbReference>
<reference evidence="3" key="1">
    <citation type="submission" date="2025-08" db="UniProtKB">
        <authorList>
            <consortium name="Ensembl"/>
        </authorList>
    </citation>
    <scope>IDENTIFICATION</scope>
</reference>
<proteinExistence type="inferred from homology"/>
<dbReference type="SUPFAM" id="SSF50729">
    <property type="entry name" value="PH domain-like"/>
    <property type="match status" value="1"/>
</dbReference>
<dbReference type="Pfam" id="PF26086">
    <property type="entry name" value="Niban2"/>
    <property type="match status" value="1"/>
</dbReference>
<dbReference type="GeneID" id="112992107"/>
<sequence>MGGRYSSPLSGKQRRYLRGCTAAMMKNFLPYYQRQLATAFLRQVSEELDLQGKLALQLLQSKTQRAPHVTLYDGLLSQYDEDSQRWKENYFVLLGDSTLEWFESKEALGKGCEPRGSTALSGYLLLTSLSEYTKLVSSLCQGFAGGCSQQGWNTLTDPPGEFLFFLYHPFRRHFCFCTNSAESQQIWKSALQDGIRYHSTELQRRGSFEAEAFLEAVRFYRQERGSYRTGDLLLGVEPEILGNVLMEDLLPVLRSQVLPRIRGSELRRKQLWLQFLQEAYTLILSQVSSEFKVFQREKEKLQIQLEKKIRPDLDQMLTLKDQIARKLQATVQSPAESCCCQGVEPDLDCVMEELMRPISSGAEMVRSLFAQRVDEMVRTVRNSPIAVLQKELLTLGRTSWMPEIMQPCYEKADVYKESLQGLERFGFHSVTSLVLGAQNLMQQLMQNSIYTFQQLSEQRLSQATNRNQVIQMLENVKDRVLKKFDYDSSSTRKQFAQEWLVQIFLPFLLKHLESRCKLELPKYESYVFADFSGIINVENIYEEMVLAVLLKAISKALKEASGRNKHNLYSDSFFCVLESVDNLLHEATARELSEIRMGALSSNSALDTVNFPTCQVNKSASGEKIW</sequence>
<evidence type="ECO:0000313" key="4">
    <source>
        <dbReference type="Proteomes" id="UP000694423"/>
    </source>
</evidence>
<dbReference type="AlphaFoldDB" id="A0A8C4J2N2"/>
<accession>A0A8C4J2N2</accession>
<dbReference type="InterPro" id="IPR026088">
    <property type="entry name" value="Niban-like"/>
</dbReference>
<dbReference type="InterPro" id="IPR059060">
    <property type="entry name" value="Niban_1/2/3_dom"/>
</dbReference>
<dbReference type="CTD" id="199786"/>
<dbReference type="PROSITE" id="PS50003">
    <property type="entry name" value="PH_DOMAIN"/>
    <property type="match status" value="1"/>
</dbReference>
<comment type="similarity">
    <text evidence="1">Belongs to the Niban family.</text>
</comment>
<feature type="domain" description="PH" evidence="2">
    <location>
        <begin position="69"/>
        <end position="196"/>
    </location>
</feature>
<protein>
    <submittedName>
        <fullName evidence="3">Niban apoptosis regulator 3</fullName>
    </submittedName>
</protein>
<dbReference type="CDD" id="cd23949">
    <property type="entry name" value="Niban-like"/>
    <property type="match status" value="1"/>
</dbReference>
<dbReference type="OrthoDB" id="9412522at2759"/>
<keyword evidence="4" id="KW-1185">Reference proteome</keyword>
<reference evidence="3" key="2">
    <citation type="submission" date="2025-09" db="UniProtKB">
        <authorList>
            <consortium name="Ensembl"/>
        </authorList>
    </citation>
    <scope>IDENTIFICATION</scope>
</reference>
<dbReference type="Gene3D" id="2.30.29.30">
    <property type="entry name" value="Pleckstrin-homology domain (PH domain)/Phosphotyrosine-binding domain (PTB)"/>
    <property type="match status" value="1"/>
</dbReference>
<evidence type="ECO:0000313" key="3">
    <source>
        <dbReference type="Ensembl" id="ENSDNVP00000003300.1"/>
    </source>
</evidence>
<dbReference type="Pfam" id="PF26089">
    <property type="entry name" value="PH_Niban2"/>
    <property type="match status" value="1"/>
</dbReference>
<evidence type="ECO:0000259" key="2">
    <source>
        <dbReference type="PROSITE" id="PS50003"/>
    </source>
</evidence>
<evidence type="ECO:0000256" key="1">
    <source>
        <dbReference type="ARBA" id="ARBA00010251"/>
    </source>
</evidence>
<dbReference type="PANTHER" id="PTHR14392:SF4">
    <property type="entry name" value="PROTEIN NIBAN 3"/>
    <property type="match status" value="1"/>
</dbReference>